<feature type="non-terminal residue" evidence="3">
    <location>
        <position position="235"/>
    </location>
</feature>
<dbReference type="Proteomes" id="UP000885738">
    <property type="component" value="Unassembled WGS sequence"/>
</dbReference>
<dbReference type="Pfam" id="PF02775">
    <property type="entry name" value="TPP_enzyme_C"/>
    <property type="match status" value="1"/>
</dbReference>
<feature type="domain" description="Thiamine pyrophosphate enzyme TPP-binding" evidence="2">
    <location>
        <begin position="58"/>
        <end position="202"/>
    </location>
</feature>
<dbReference type="InterPro" id="IPR051457">
    <property type="entry name" value="2-oxoacid:Fd_oxidoreductase"/>
</dbReference>
<dbReference type="InterPro" id="IPR029061">
    <property type="entry name" value="THDP-binding"/>
</dbReference>
<dbReference type="EMBL" id="DRIH01000269">
    <property type="protein sequence ID" value="HEC68616.1"/>
    <property type="molecule type" value="Genomic_DNA"/>
</dbReference>
<dbReference type="GO" id="GO:0044281">
    <property type="term" value="P:small molecule metabolic process"/>
    <property type="evidence" value="ECO:0007669"/>
    <property type="project" value="UniProtKB-ARBA"/>
</dbReference>
<dbReference type="InterPro" id="IPR011766">
    <property type="entry name" value="TPP_enzyme_TPP-bd"/>
</dbReference>
<dbReference type="PANTHER" id="PTHR48084:SF1">
    <property type="entry name" value="2-OXOGLUTARATE SYNTHASE SUBUNIT KORB"/>
    <property type="match status" value="1"/>
</dbReference>
<dbReference type="GO" id="GO:0030976">
    <property type="term" value="F:thiamine pyrophosphate binding"/>
    <property type="evidence" value="ECO:0007669"/>
    <property type="project" value="InterPro"/>
</dbReference>
<keyword evidence="1" id="KW-0560">Oxidoreductase</keyword>
<proteinExistence type="predicted"/>
<dbReference type="Gene3D" id="3.40.50.970">
    <property type="match status" value="1"/>
</dbReference>
<protein>
    <submittedName>
        <fullName evidence="3">2-oxoacid:ferredoxin oxidoreductase subunit beta</fullName>
    </submittedName>
</protein>
<dbReference type="PANTHER" id="PTHR48084">
    <property type="entry name" value="2-OXOGLUTARATE OXIDOREDUCTASE SUBUNIT KORB-RELATED"/>
    <property type="match status" value="1"/>
</dbReference>
<evidence type="ECO:0000313" key="3">
    <source>
        <dbReference type="EMBL" id="HEC68616.1"/>
    </source>
</evidence>
<dbReference type="SUPFAM" id="SSF52518">
    <property type="entry name" value="Thiamin diphosphate-binding fold (THDP-binding)"/>
    <property type="match status" value="1"/>
</dbReference>
<name>A0A7C2AM93_DESA2</name>
<accession>A0A7C2AM93</accession>
<organism evidence="3">
    <name type="scientific">Desulfofervidus auxilii</name>
    <dbReference type="NCBI Taxonomy" id="1621989"/>
    <lineage>
        <taxon>Bacteria</taxon>
        <taxon>Pseudomonadati</taxon>
        <taxon>Thermodesulfobacteriota</taxon>
        <taxon>Candidatus Desulfofervidia</taxon>
        <taxon>Candidatus Desulfofervidales</taxon>
        <taxon>Candidatus Desulfofervidaceae</taxon>
        <taxon>Candidatus Desulfofervidus</taxon>
    </lineage>
</organism>
<dbReference type="GO" id="GO:0045333">
    <property type="term" value="P:cellular respiration"/>
    <property type="evidence" value="ECO:0007669"/>
    <property type="project" value="UniProtKB-ARBA"/>
</dbReference>
<evidence type="ECO:0000259" key="2">
    <source>
        <dbReference type="Pfam" id="PF02775"/>
    </source>
</evidence>
<gene>
    <name evidence="3" type="ORF">ENI35_07420</name>
</gene>
<sequence length="235" mass="25780">MEKKHPLEVLTREERLPHILCTGCGIGTTMANLAEALMEEEAELDLDKVSIVSGIGCAGRAAGYFKLDGFHTTHGRPVAFATGLKLANPDLHVIVFSGDGDLAAIGGNHLIHAARRNIDIKVICINNFTYGMTGGQMGPTTPLGTWSSTSVYGNYEMPFNLPYLMEACGATYVARWTSAHAHYIKNSIREAMHRKGFCFIEVISACPVNWGRRNKLRTGKAMVKFFLDHTVVKTH</sequence>
<evidence type="ECO:0000256" key="1">
    <source>
        <dbReference type="ARBA" id="ARBA00023002"/>
    </source>
</evidence>
<dbReference type="AlphaFoldDB" id="A0A7C2AM93"/>
<reference evidence="3" key="1">
    <citation type="journal article" date="2020" name="mSystems">
        <title>Genome- and Community-Level Interaction Insights into Carbon Utilization and Element Cycling Functions of Hydrothermarchaeota in Hydrothermal Sediment.</title>
        <authorList>
            <person name="Zhou Z."/>
            <person name="Liu Y."/>
            <person name="Xu W."/>
            <person name="Pan J."/>
            <person name="Luo Z.H."/>
            <person name="Li M."/>
        </authorList>
    </citation>
    <scope>NUCLEOTIDE SEQUENCE [LARGE SCALE GENOMIC DNA]</scope>
    <source>
        <strain evidence="3">HyVt-389</strain>
    </source>
</reference>
<dbReference type="GO" id="GO:0016625">
    <property type="term" value="F:oxidoreductase activity, acting on the aldehyde or oxo group of donors, iron-sulfur protein as acceptor"/>
    <property type="evidence" value="ECO:0007669"/>
    <property type="project" value="UniProtKB-ARBA"/>
</dbReference>
<comment type="caution">
    <text evidence="3">The sequence shown here is derived from an EMBL/GenBank/DDBJ whole genome shotgun (WGS) entry which is preliminary data.</text>
</comment>
<dbReference type="CDD" id="cd03375">
    <property type="entry name" value="TPP_OGFOR"/>
    <property type="match status" value="1"/>
</dbReference>